<organism evidence="1 2">
    <name type="scientific">Nesidiocoris tenuis</name>
    <dbReference type="NCBI Taxonomy" id="355587"/>
    <lineage>
        <taxon>Eukaryota</taxon>
        <taxon>Metazoa</taxon>
        <taxon>Ecdysozoa</taxon>
        <taxon>Arthropoda</taxon>
        <taxon>Hexapoda</taxon>
        <taxon>Insecta</taxon>
        <taxon>Pterygota</taxon>
        <taxon>Neoptera</taxon>
        <taxon>Paraneoptera</taxon>
        <taxon>Hemiptera</taxon>
        <taxon>Heteroptera</taxon>
        <taxon>Panheteroptera</taxon>
        <taxon>Cimicomorpha</taxon>
        <taxon>Miridae</taxon>
        <taxon>Dicyphina</taxon>
        <taxon>Nesidiocoris</taxon>
    </lineage>
</organism>
<evidence type="ECO:0000313" key="1">
    <source>
        <dbReference type="EMBL" id="CAB0013927.1"/>
    </source>
</evidence>
<proteinExistence type="predicted"/>
<protein>
    <submittedName>
        <fullName evidence="1">Uncharacterized protein</fullName>
    </submittedName>
</protein>
<keyword evidence="2" id="KW-1185">Reference proteome</keyword>
<dbReference type="AlphaFoldDB" id="A0A6H5H7Z4"/>
<name>A0A6H5H7Z4_9HEMI</name>
<evidence type="ECO:0000313" key="2">
    <source>
        <dbReference type="Proteomes" id="UP000479000"/>
    </source>
</evidence>
<gene>
    <name evidence="1" type="ORF">NTEN_LOCUS18471</name>
</gene>
<dbReference type="Proteomes" id="UP000479000">
    <property type="component" value="Unassembled WGS sequence"/>
</dbReference>
<accession>A0A6H5H7Z4</accession>
<dbReference type="EMBL" id="CADCXU010027049">
    <property type="protein sequence ID" value="CAB0013927.1"/>
    <property type="molecule type" value="Genomic_DNA"/>
</dbReference>
<sequence>MEKLDRVRELLSCFSDLTIDYYIMVKQATQQPFLEVLERRRKLPRINLDIPGKALKRSNLHLFTTFGPECGAVIRRNYFTIRLENCNSSSGRVKNSTLEFRIGRLTHRSMHCARQTSGKFDFDFDYEFKFLFHCEFDFDYEFDLTLGMGLPKTSSYWPRPQITPFPILSHTNGSTNIAAGTPTRYSAVLFAKNPVLPWGSQPFTLEDEENGPNGAVSYFHDLKRERNFSKGEERGWNMGKKVRRSEYTNRISQSENGVCLQSDSTIDFDQTLSFIWVVNGSIVIVLKSRIGTELQKKLFLIHIYSESLPEQVSVCPCVRVSVCPLVRGREMSKTADWSRRTPSSRPVLEVARLGRGCDNSRLTDSILPSCAMTGLFSQDVFHPTIINLTYYKRVVGVEKQKMANGRGRWMFMVGWSRSRQRSVSRFPSPARLIDDVDGKEISAIFYWHQSSCGISFAPPLYGISQQVLWEYWSITRFRLIIEAPKFFNKNSSAFLP</sequence>
<reference evidence="1 2" key="1">
    <citation type="submission" date="2020-02" db="EMBL/GenBank/DDBJ databases">
        <authorList>
            <person name="Ferguson B K."/>
        </authorList>
    </citation>
    <scope>NUCLEOTIDE SEQUENCE [LARGE SCALE GENOMIC DNA]</scope>
</reference>